<dbReference type="Gramene" id="TraesMAC5A03G02764410.1">
    <property type="protein sequence ID" value="TraesMAC5A03G02764410.1"/>
    <property type="gene ID" value="TraesMAC5A03G02764410"/>
</dbReference>
<dbReference type="AlphaFoldDB" id="A0A3B6KT77"/>
<evidence type="ECO:0000313" key="4">
    <source>
        <dbReference type="EnsemblPlants" id="TraesCS5A02G497100.1"/>
    </source>
</evidence>
<reference evidence="4" key="1">
    <citation type="submission" date="2018-08" db="EMBL/GenBank/DDBJ databases">
        <authorList>
            <person name="Rossello M."/>
        </authorList>
    </citation>
    <scope>NUCLEOTIDE SEQUENCE [LARGE SCALE GENOMIC DNA]</scope>
    <source>
        <strain evidence="4">cv. Chinese Spring</strain>
    </source>
</reference>
<keyword evidence="3" id="KW-0480">Metal-thiolate cluster</keyword>
<protein>
    <submittedName>
        <fullName evidence="4">Uncharacterized protein</fullName>
    </submittedName>
</protein>
<evidence type="ECO:0000256" key="3">
    <source>
        <dbReference type="ARBA" id="ARBA00022851"/>
    </source>
</evidence>
<reference evidence="4" key="2">
    <citation type="submission" date="2018-10" db="UniProtKB">
        <authorList>
            <consortium name="EnsemblPlants"/>
        </authorList>
    </citation>
    <scope>IDENTIFICATION</scope>
</reference>
<dbReference type="PANTHER" id="PTHR48198">
    <property type="entry name" value="EC PROTEIN HOMOLOG"/>
    <property type="match status" value="1"/>
</dbReference>
<proteinExistence type="inferred from homology"/>
<dbReference type="Gramene" id="TraesROB_scaffold_121436_01G000500.1">
    <property type="protein sequence ID" value="TraesROB_scaffold_121436_01G000500.1"/>
    <property type="gene ID" value="TraesROB_scaffold_121436_01G000500"/>
</dbReference>
<dbReference type="OMA" id="SGMDCND"/>
<dbReference type="PRINTS" id="PR00877">
    <property type="entry name" value="MTPLANTPEC"/>
</dbReference>
<dbReference type="RefSeq" id="XP_044383885.1">
    <property type="nucleotide sequence ID" value="XM_044527950.1"/>
</dbReference>
<dbReference type="InterPro" id="IPR000316">
    <property type="entry name" value="Metallthion_15"/>
</dbReference>
<evidence type="ECO:0000256" key="2">
    <source>
        <dbReference type="ARBA" id="ARBA00022723"/>
    </source>
</evidence>
<dbReference type="Gramene" id="TraesCLE_scaffold_096255_01G000500.1">
    <property type="protein sequence ID" value="TraesCLE_scaffold_096255_01G000500.1"/>
    <property type="gene ID" value="TraesCLE_scaffold_096255_01G000500"/>
</dbReference>
<dbReference type="GO" id="GO:0008270">
    <property type="term" value="F:zinc ion binding"/>
    <property type="evidence" value="ECO:0007669"/>
    <property type="project" value="InterPro"/>
</dbReference>
<dbReference type="EnsemblPlants" id="TraesCS5A02G497100.1">
    <property type="protein sequence ID" value="TraesCS5A02G497100.1"/>
    <property type="gene ID" value="TraesCS5A02G497100"/>
</dbReference>
<name>A0A3B6KT77_WHEAT</name>
<dbReference type="Proteomes" id="UP000019116">
    <property type="component" value="Chromosome 5A"/>
</dbReference>
<dbReference type="Gramene" id="TraesJUL5A03G02784660.1">
    <property type="protein sequence ID" value="TraesJUL5A03G02784660.1"/>
    <property type="gene ID" value="TraesJUL5A03G02784660"/>
</dbReference>
<comment type="similarity">
    <text evidence="1">Belongs to the metallothionein superfamily. Type 15 family.</text>
</comment>
<dbReference type="PANTHER" id="PTHR48198:SF1">
    <property type="entry name" value="METALLOTHIONEIN-LIKE PROTEIN 4A-RELATED"/>
    <property type="match status" value="1"/>
</dbReference>
<dbReference type="SMR" id="A0A3B6KT77"/>
<dbReference type="Pfam" id="PF02068">
    <property type="entry name" value="Metallothio_PEC"/>
    <property type="match status" value="1"/>
</dbReference>
<sequence>MPCDDKCGCAVPCPGGAACRCAGKKQSSGGGGAVPVNPAAVAHTTCTCGEHCSCRPCACGRLGSGDGAGRADCTCGPTCTCVVCTA</sequence>
<keyword evidence="2" id="KW-0479">Metal-binding</keyword>
<dbReference type="Gramene" id="TraesWEE_scaffold_105060_01G000500.1">
    <property type="protein sequence ID" value="TraesWEE_scaffold_105060_01G000500.1"/>
    <property type="gene ID" value="TraesWEE_scaffold_105060_01G000500"/>
</dbReference>
<dbReference type="Gramene" id="TraesCS5A03G1164600.1">
    <property type="protein sequence ID" value="TraesCS5A03G1164600.1.CDS"/>
    <property type="gene ID" value="TraesCS5A03G1164600"/>
</dbReference>
<accession>A0A3B6KT77</accession>
<organism evidence="4">
    <name type="scientific">Triticum aestivum</name>
    <name type="common">Wheat</name>
    <dbReference type="NCBI Taxonomy" id="4565"/>
    <lineage>
        <taxon>Eukaryota</taxon>
        <taxon>Viridiplantae</taxon>
        <taxon>Streptophyta</taxon>
        <taxon>Embryophyta</taxon>
        <taxon>Tracheophyta</taxon>
        <taxon>Spermatophyta</taxon>
        <taxon>Magnoliopsida</taxon>
        <taxon>Liliopsida</taxon>
        <taxon>Poales</taxon>
        <taxon>Poaceae</taxon>
        <taxon>BOP clade</taxon>
        <taxon>Pooideae</taxon>
        <taxon>Triticodae</taxon>
        <taxon>Triticeae</taxon>
        <taxon>Triticinae</taxon>
        <taxon>Triticum</taxon>
    </lineage>
</organism>
<dbReference type="Gramene" id="TraesNOR5A03G02789830.1">
    <property type="protein sequence ID" value="TraesNOR5A03G02789830.1"/>
    <property type="gene ID" value="TraesNOR5A03G02789830"/>
</dbReference>
<dbReference type="Gramene" id="TraesCS5A02G497100.1">
    <property type="protein sequence ID" value="TraesCS5A02G497100.1"/>
    <property type="gene ID" value="TraesCS5A02G497100"/>
</dbReference>
<gene>
    <name evidence="4" type="primary">LOC123105803</name>
</gene>
<evidence type="ECO:0000256" key="1">
    <source>
        <dbReference type="ARBA" id="ARBA00005802"/>
    </source>
</evidence>
<dbReference type="OrthoDB" id="1929463at2759"/>
<evidence type="ECO:0000313" key="5">
    <source>
        <dbReference type="Proteomes" id="UP000019116"/>
    </source>
</evidence>
<dbReference type="GeneID" id="123105803"/>
<keyword evidence="5" id="KW-1185">Reference proteome</keyword>
<dbReference type="PROSITE" id="PS51257">
    <property type="entry name" value="PROKAR_LIPOPROTEIN"/>
    <property type="match status" value="1"/>
</dbReference>
<dbReference type="STRING" id="4565.A0A3B6KT77"/>